<feature type="transmembrane region" description="Helical" evidence="1">
    <location>
        <begin position="93"/>
        <end position="112"/>
    </location>
</feature>
<dbReference type="GO" id="GO:0005886">
    <property type="term" value="C:plasma membrane"/>
    <property type="evidence" value="ECO:0007669"/>
    <property type="project" value="TreeGrafter"/>
</dbReference>
<evidence type="ECO:0000313" key="6">
    <source>
        <dbReference type="EMBL" id="RHG79411.1"/>
    </source>
</evidence>
<feature type="transmembrane region" description="Helical" evidence="1">
    <location>
        <begin position="157"/>
        <end position="180"/>
    </location>
</feature>
<dbReference type="Proteomes" id="UP000286137">
    <property type="component" value="Unassembled WGS sequence"/>
</dbReference>
<evidence type="ECO:0000313" key="2">
    <source>
        <dbReference type="EMBL" id="MCB5620789.1"/>
    </source>
</evidence>
<feature type="transmembrane region" description="Helical" evidence="1">
    <location>
        <begin position="192"/>
        <end position="215"/>
    </location>
</feature>
<protein>
    <submittedName>
        <fullName evidence="2">MFS transporter</fullName>
    </submittedName>
    <submittedName>
        <fullName evidence="4">Sugar transporter</fullName>
    </submittedName>
</protein>
<reference evidence="2" key="2">
    <citation type="submission" date="2021-10" db="EMBL/GenBank/DDBJ databases">
        <title>Collection of gut derived symbiotic bacterial strains cultured from healthy donors.</title>
        <authorList>
            <person name="Lin H."/>
            <person name="Littmann E."/>
            <person name="Claire K."/>
            <person name="Pamer E."/>
        </authorList>
    </citation>
    <scope>NUCLEOTIDE SEQUENCE</scope>
    <source>
        <strain evidence="2">MSK.23.18</strain>
    </source>
</reference>
<dbReference type="EMBL" id="QRIS01000039">
    <property type="protein sequence ID" value="RHG79411.1"/>
    <property type="molecule type" value="Genomic_DNA"/>
</dbReference>
<feature type="transmembrane region" description="Helical" evidence="1">
    <location>
        <begin position="408"/>
        <end position="426"/>
    </location>
</feature>
<reference evidence="3" key="3">
    <citation type="submission" date="2023-01" db="EMBL/GenBank/DDBJ databases">
        <title>Human gut microbiome strain richness.</title>
        <authorList>
            <person name="Chen-Liaw A."/>
        </authorList>
    </citation>
    <scope>NUCLEOTIDE SEQUENCE</scope>
    <source>
        <strain evidence="3">1001217st1_A9_1001217B_191108</strain>
    </source>
</reference>
<evidence type="ECO:0000313" key="7">
    <source>
        <dbReference type="Proteomes" id="UP000260808"/>
    </source>
</evidence>
<name>A0A3E4UZG2_MEDGN</name>
<keyword evidence="1" id="KW-0472">Membrane</keyword>
<evidence type="ECO:0000313" key="9">
    <source>
        <dbReference type="Proteomes" id="UP000286137"/>
    </source>
</evidence>
<feature type="transmembrane region" description="Helical" evidence="1">
    <location>
        <begin position="320"/>
        <end position="341"/>
    </location>
</feature>
<dbReference type="Proteomes" id="UP000260808">
    <property type="component" value="Unassembled WGS sequence"/>
</dbReference>
<evidence type="ECO:0000256" key="1">
    <source>
        <dbReference type="SAM" id="Phobius"/>
    </source>
</evidence>
<evidence type="ECO:0000313" key="8">
    <source>
        <dbReference type="Proteomes" id="UP000283981"/>
    </source>
</evidence>
<keyword evidence="1" id="KW-0812">Transmembrane</keyword>
<feature type="transmembrane region" description="Helical" evidence="1">
    <location>
        <begin position="353"/>
        <end position="371"/>
    </location>
</feature>
<sequence>MFQNRSGQGGADGVMYRRAKLWQIIMVSTSAFIGMGFYSLIGLANYTASIGYGIATVAVGGILTFTRIFDAITDPIFAFLYDKVNTRFGKVRILMISGWAIMVLALLMMYNWAAGKGRGTVTFILLYVLYIIGYTIFNMTVQTLYALMTNDPRQRPMIGVCSTIFNYLVPIILNLVFYMKLMPKFGGFNLEFLASACWVCVGVSTVGIVLTCIGITEFDKAENFVGTNMKKEKLKIKDMVDVLKGNRPLQCYIASAASDKIAQQVASQSIINTMAAGIIIGDMAISTQLTTIGIIPSILFAFVSAGYARKHGNKKTVVDWTWYCLIVTLISFAFFTVIYVFGDTHSIATAKPLMIAYVLLMLLTTGTKMGVTTGNNAFMADIIDYELDRGGKYIPAVITGVYSLIDKLVSSVSALIATGAIALIGYKETMPQPTDELTAGIFWMTMALMYGFPIIGWIITLIAMHFCSLSKKDMVEVQKRIAEKKAAAQSKD</sequence>
<dbReference type="PANTHER" id="PTHR11328">
    <property type="entry name" value="MAJOR FACILITATOR SUPERFAMILY DOMAIN-CONTAINING PROTEIN"/>
    <property type="match status" value="1"/>
</dbReference>
<dbReference type="PANTHER" id="PTHR11328:SF28">
    <property type="entry name" value="MAJOR FACILITATOR SUPERFAMILY DOMAIN-CONTAINING PROTEIN 12"/>
    <property type="match status" value="1"/>
</dbReference>
<comment type="caution">
    <text evidence="4">The sequence shown here is derived from an EMBL/GenBank/DDBJ whole genome shotgun (WGS) entry which is preliminary data.</text>
</comment>
<feature type="transmembrane region" description="Helical" evidence="1">
    <location>
        <begin position="289"/>
        <end position="308"/>
    </location>
</feature>
<feature type="transmembrane region" description="Helical" evidence="1">
    <location>
        <begin position="50"/>
        <end position="72"/>
    </location>
</feature>
<gene>
    <name evidence="6" type="ORF">DW243_16325</name>
    <name evidence="5" type="ORF">DWY88_14865</name>
    <name evidence="4" type="ORF">DXC31_13640</name>
    <name evidence="2" type="ORF">LIQ08_16795</name>
    <name evidence="3" type="ORF">PNU63_15910</name>
</gene>
<dbReference type="GO" id="GO:0015293">
    <property type="term" value="F:symporter activity"/>
    <property type="evidence" value="ECO:0007669"/>
    <property type="project" value="InterPro"/>
</dbReference>
<keyword evidence="4" id="KW-0813">Transport</keyword>
<dbReference type="InterPro" id="IPR036259">
    <property type="entry name" value="MFS_trans_sf"/>
</dbReference>
<dbReference type="Proteomes" id="UP001211731">
    <property type="component" value="Unassembled WGS sequence"/>
</dbReference>
<dbReference type="AlphaFoldDB" id="A0A3E4UZG2"/>
<dbReference type="GO" id="GO:0008643">
    <property type="term" value="P:carbohydrate transport"/>
    <property type="evidence" value="ECO:0007669"/>
    <property type="project" value="InterPro"/>
</dbReference>
<accession>A0A3E4UZG2</accession>
<feature type="transmembrane region" description="Helical" evidence="1">
    <location>
        <begin position="447"/>
        <end position="466"/>
    </location>
</feature>
<feature type="transmembrane region" description="Helical" evidence="1">
    <location>
        <begin position="124"/>
        <end position="145"/>
    </location>
</feature>
<feature type="transmembrane region" description="Helical" evidence="1">
    <location>
        <begin position="21"/>
        <end position="44"/>
    </location>
</feature>
<organism evidence="4 7">
    <name type="scientific">Mediterraneibacter gnavus</name>
    <name type="common">Ruminococcus gnavus</name>
    <dbReference type="NCBI Taxonomy" id="33038"/>
    <lineage>
        <taxon>Bacteria</taxon>
        <taxon>Bacillati</taxon>
        <taxon>Bacillota</taxon>
        <taxon>Clostridia</taxon>
        <taxon>Lachnospirales</taxon>
        <taxon>Lachnospiraceae</taxon>
        <taxon>Mediterraneibacter</taxon>
    </lineage>
</organism>
<dbReference type="EMBL" id="QRTJ01000040">
    <property type="protein sequence ID" value="RGQ61957.1"/>
    <property type="molecule type" value="Genomic_DNA"/>
</dbReference>
<dbReference type="Proteomes" id="UP000283981">
    <property type="component" value="Unassembled WGS sequence"/>
</dbReference>
<dbReference type="EMBL" id="JAJBOM010000034">
    <property type="protein sequence ID" value="MCB5620789.1"/>
    <property type="molecule type" value="Genomic_DNA"/>
</dbReference>
<proteinExistence type="predicted"/>
<dbReference type="Proteomes" id="UP001297370">
    <property type="component" value="Unassembled WGS sequence"/>
</dbReference>
<reference evidence="7 8" key="1">
    <citation type="submission" date="2018-08" db="EMBL/GenBank/DDBJ databases">
        <title>A genome reference for cultivated species of the human gut microbiota.</title>
        <authorList>
            <person name="Zou Y."/>
            <person name="Xue W."/>
            <person name="Luo G."/>
        </authorList>
    </citation>
    <scope>NUCLEOTIDE SEQUENCE [LARGE SCALE GENOMIC DNA]</scope>
    <source>
        <strain evidence="5 9">AF27-4BH</strain>
        <strain evidence="6 8">AM21-18</strain>
        <strain evidence="4 7">TF01-20-2</strain>
    </source>
</reference>
<dbReference type="SUPFAM" id="SSF103473">
    <property type="entry name" value="MFS general substrate transporter"/>
    <property type="match status" value="1"/>
</dbReference>
<dbReference type="RefSeq" id="WP_118014229.1">
    <property type="nucleotide sequence ID" value="NZ_CACRUK010000044.1"/>
</dbReference>
<dbReference type="EMBL" id="QSSX01000040">
    <property type="protein sequence ID" value="RGM20612.1"/>
    <property type="molecule type" value="Genomic_DNA"/>
</dbReference>
<keyword evidence="4" id="KW-0762">Sugar transport</keyword>
<evidence type="ECO:0000313" key="3">
    <source>
        <dbReference type="EMBL" id="MDB8740238.1"/>
    </source>
</evidence>
<keyword evidence="1" id="KW-1133">Transmembrane helix</keyword>
<dbReference type="Pfam" id="PF13347">
    <property type="entry name" value="MFS_2"/>
    <property type="match status" value="1"/>
</dbReference>
<dbReference type="InterPro" id="IPR039672">
    <property type="entry name" value="MFS_2"/>
</dbReference>
<dbReference type="EMBL" id="JAQMLR010000024">
    <property type="protein sequence ID" value="MDB8740238.1"/>
    <property type="molecule type" value="Genomic_DNA"/>
</dbReference>
<evidence type="ECO:0000313" key="4">
    <source>
        <dbReference type="EMBL" id="RGM20612.1"/>
    </source>
</evidence>
<evidence type="ECO:0000313" key="5">
    <source>
        <dbReference type="EMBL" id="RGQ61957.1"/>
    </source>
</evidence>